<evidence type="ECO:0000313" key="3">
    <source>
        <dbReference type="Proteomes" id="UP000037594"/>
    </source>
</evidence>
<accession>A0A0J8WM66</accession>
<comment type="caution">
    <text evidence="1">The sequence shown here is derived from an EMBL/GenBank/DDBJ whole genome shotgun (WGS) entry which is preliminary data.</text>
</comment>
<evidence type="ECO:0000313" key="1">
    <source>
        <dbReference type="EMBL" id="KMV14099.1"/>
    </source>
</evidence>
<gene>
    <name evidence="1" type="ORF">ACT17_31885</name>
    <name evidence="2" type="ORF">AWB98_15475</name>
</gene>
<organism evidence="1 3">
    <name type="scientific">Mycolicibacterium conceptionense</name>
    <dbReference type="NCBI Taxonomy" id="451644"/>
    <lineage>
        <taxon>Bacteria</taxon>
        <taxon>Bacillati</taxon>
        <taxon>Actinomycetota</taxon>
        <taxon>Actinomycetes</taxon>
        <taxon>Mycobacteriales</taxon>
        <taxon>Mycobacteriaceae</taxon>
        <taxon>Mycolicibacterium</taxon>
    </lineage>
</organism>
<evidence type="ECO:0000313" key="4">
    <source>
        <dbReference type="Proteomes" id="UP000193811"/>
    </source>
</evidence>
<proteinExistence type="predicted"/>
<dbReference type="AlphaFoldDB" id="A0A0J8WM66"/>
<evidence type="ECO:0000313" key="2">
    <source>
        <dbReference type="EMBL" id="ORV26259.1"/>
    </source>
</evidence>
<dbReference type="Proteomes" id="UP000037594">
    <property type="component" value="Unassembled WGS sequence"/>
</dbReference>
<name>A0A0J8WM66_9MYCO</name>
<dbReference type="RefSeq" id="WP_019347700.1">
    <property type="nucleotide sequence ID" value="NZ_LQOP01000016.1"/>
</dbReference>
<sequence length="94" mass="10320">MSSEIAMHQLTIATPREGAATSDHADAHEALIALGRFVDQSDCMLQTIQSHPDFSSWDALALHDDRRHAVATIELIRRAEPLANAYPAEAERDA</sequence>
<dbReference type="GeneID" id="44296862"/>
<reference evidence="1 3" key="1">
    <citation type="submission" date="2015-06" db="EMBL/GenBank/DDBJ databases">
        <title>Genome sequence of Mycobacterium conceptionense strain MLE.</title>
        <authorList>
            <person name="Greninger A.L."/>
            <person name="Cunningham G."/>
            <person name="Chiu C.Y."/>
            <person name="Miller S."/>
        </authorList>
    </citation>
    <scope>NUCLEOTIDE SEQUENCE [LARGE SCALE GENOMIC DNA]</scope>
    <source>
        <strain evidence="1 3">MLE</strain>
    </source>
</reference>
<dbReference type="EMBL" id="LFOD01000058">
    <property type="protein sequence ID" value="KMV14099.1"/>
    <property type="molecule type" value="Genomic_DNA"/>
</dbReference>
<keyword evidence="4" id="KW-1185">Reference proteome</keyword>
<dbReference type="PATRIC" id="fig|451644.5.peg.6542"/>
<protein>
    <submittedName>
        <fullName evidence="1">Uncharacterized protein</fullName>
    </submittedName>
</protein>
<reference evidence="2 4" key="2">
    <citation type="submission" date="2016-01" db="EMBL/GenBank/DDBJ databases">
        <title>The new phylogeny of the genus Mycobacterium.</title>
        <authorList>
            <person name="Tarcisio F."/>
            <person name="Conor M."/>
            <person name="Antonella G."/>
            <person name="Elisabetta G."/>
            <person name="Giulia F.S."/>
            <person name="Sara T."/>
            <person name="Anna F."/>
            <person name="Clotilde B."/>
            <person name="Roberto B."/>
            <person name="Veronica D.S."/>
            <person name="Fabio R."/>
            <person name="Monica P."/>
            <person name="Olivier J."/>
            <person name="Enrico T."/>
            <person name="Nicola S."/>
        </authorList>
    </citation>
    <scope>NUCLEOTIDE SEQUENCE [LARGE SCALE GENOMIC DNA]</scope>
    <source>
        <strain evidence="2 4">CCUG 50187</strain>
    </source>
</reference>
<dbReference type="Proteomes" id="UP000193811">
    <property type="component" value="Unassembled WGS sequence"/>
</dbReference>
<dbReference type="EMBL" id="LQOP01000016">
    <property type="protein sequence ID" value="ORV26259.1"/>
    <property type="molecule type" value="Genomic_DNA"/>
</dbReference>